<dbReference type="RefSeq" id="WP_058380761.1">
    <property type="nucleotide sequence ID" value="NZ_CP013659.2"/>
</dbReference>
<dbReference type="STRING" id="200991.AUC31_01750"/>
<keyword evidence="3" id="KW-1185">Reference proteome</keyword>
<accession>A0A0U2ZA91</accession>
<dbReference type="OrthoDB" id="9813172at2"/>
<feature type="transmembrane region" description="Helical" evidence="1">
    <location>
        <begin position="135"/>
        <end position="154"/>
    </location>
</feature>
<gene>
    <name evidence="2" type="ORF">AUC31_01750</name>
</gene>
<keyword evidence="1" id="KW-0812">Transmembrane</keyword>
<feature type="transmembrane region" description="Helical" evidence="1">
    <location>
        <begin position="81"/>
        <end position="99"/>
    </location>
</feature>
<proteinExistence type="predicted"/>
<organism evidence="2 3">
    <name type="scientific">Planococcus rifietoensis</name>
    <dbReference type="NCBI Taxonomy" id="200991"/>
    <lineage>
        <taxon>Bacteria</taxon>
        <taxon>Bacillati</taxon>
        <taxon>Bacillota</taxon>
        <taxon>Bacilli</taxon>
        <taxon>Bacillales</taxon>
        <taxon>Caryophanaceae</taxon>
        <taxon>Planococcus</taxon>
    </lineage>
</organism>
<dbReference type="AlphaFoldDB" id="A0A0U2ZA91"/>
<sequence length="244" mass="28323">MDTWFGARSDYPFELFSVSHLIVLAIALTGFLCLVLLRDNFAAKDALFQQLRWLLFLVLLISEVSYQYWAVSHEYWSFDRYMPLHLCGVASITAMIGLVTLHPFWIRVSFFIGIVPAALALVTPDMPYDYQHYRFWKFFVHHTAIAWASLFLALFMPSALTWRSVFSVYGILLVYAAFIGFWVNPQTGSNYLYLSQRPSTISPLDFFGDGVWYYINLCLAAFLLFAVQYGIFRWIFKKTGPEEN</sequence>
<keyword evidence="1" id="KW-1133">Transmembrane helix</keyword>
<protein>
    <submittedName>
        <fullName evidence="2">ABC transporter permease</fullName>
    </submittedName>
</protein>
<dbReference type="NCBIfam" id="TIGR02206">
    <property type="entry name" value="intg_mem_TP0381"/>
    <property type="match status" value="1"/>
</dbReference>
<evidence type="ECO:0000313" key="3">
    <source>
        <dbReference type="Proteomes" id="UP000067683"/>
    </source>
</evidence>
<reference evidence="2" key="1">
    <citation type="submission" date="2016-01" db="EMBL/GenBank/DDBJ databases">
        <title>Complete genome of Planococcus rifietoensis type strain M8.</title>
        <authorList>
            <person name="See-Too W.S."/>
        </authorList>
    </citation>
    <scope>NUCLEOTIDE SEQUENCE [LARGE SCALE GENOMIC DNA]</scope>
    <source>
        <strain evidence="2">M8</strain>
    </source>
</reference>
<name>A0A0U2ZA91_9BACL</name>
<dbReference type="Proteomes" id="UP000067683">
    <property type="component" value="Chromosome"/>
</dbReference>
<feature type="transmembrane region" description="Helical" evidence="1">
    <location>
        <begin position="51"/>
        <end position="69"/>
    </location>
</feature>
<evidence type="ECO:0000313" key="2">
    <source>
        <dbReference type="EMBL" id="ALS74053.1"/>
    </source>
</evidence>
<dbReference type="KEGG" id="prt:AUC31_01750"/>
<keyword evidence="1" id="KW-0472">Membrane</keyword>
<dbReference type="EMBL" id="CP013659">
    <property type="protein sequence ID" value="ALS74053.1"/>
    <property type="molecule type" value="Genomic_DNA"/>
</dbReference>
<feature type="transmembrane region" description="Helical" evidence="1">
    <location>
        <begin position="104"/>
        <end position="123"/>
    </location>
</feature>
<evidence type="ECO:0000256" key="1">
    <source>
        <dbReference type="SAM" id="Phobius"/>
    </source>
</evidence>
<feature type="transmembrane region" description="Helical" evidence="1">
    <location>
        <begin position="211"/>
        <end position="232"/>
    </location>
</feature>
<dbReference type="InterPro" id="IPR011737">
    <property type="entry name" value="CHP02206_TP0381"/>
</dbReference>
<feature type="transmembrane region" description="Helical" evidence="1">
    <location>
        <begin position="20"/>
        <end position="39"/>
    </location>
</feature>
<dbReference type="Pfam" id="PF14808">
    <property type="entry name" value="TMEM164"/>
    <property type="match status" value="1"/>
</dbReference>
<feature type="transmembrane region" description="Helical" evidence="1">
    <location>
        <begin position="166"/>
        <end position="183"/>
    </location>
</feature>